<dbReference type="EMBL" id="MSZS01000001">
    <property type="protein sequence ID" value="PKX99569.1"/>
    <property type="molecule type" value="Genomic_DNA"/>
</dbReference>
<organism evidence="1 2">
    <name type="scientific">Aspergillus novofumigatus (strain IBT 16806)</name>
    <dbReference type="NCBI Taxonomy" id="1392255"/>
    <lineage>
        <taxon>Eukaryota</taxon>
        <taxon>Fungi</taxon>
        <taxon>Dikarya</taxon>
        <taxon>Ascomycota</taxon>
        <taxon>Pezizomycotina</taxon>
        <taxon>Eurotiomycetes</taxon>
        <taxon>Eurotiomycetidae</taxon>
        <taxon>Eurotiales</taxon>
        <taxon>Aspergillaceae</taxon>
        <taxon>Aspergillus</taxon>
        <taxon>Aspergillus subgen. Fumigati</taxon>
    </lineage>
</organism>
<reference evidence="2" key="1">
    <citation type="journal article" date="2018" name="Proc. Natl. Acad. Sci. U.S.A.">
        <title>Linking secondary metabolites to gene clusters through genome sequencing of six diverse Aspergillus species.</title>
        <authorList>
            <person name="Kaerboelling I."/>
            <person name="Vesth T.C."/>
            <person name="Frisvad J.C."/>
            <person name="Nybo J.L."/>
            <person name="Theobald S."/>
            <person name="Kuo A."/>
            <person name="Bowyer P."/>
            <person name="Matsuda Y."/>
            <person name="Mondo S."/>
            <person name="Lyhne E.K."/>
            <person name="Kogle M.E."/>
            <person name="Clum A."/>
            <person name="Lipzen A."/>
            <person name="Salamov A."/>
            <person name="Ngan C.Y."/>
            <person name="Daum C."/>
            <person name="Chiniquy J."/>
            <person name="Barry K."/>
            <person name="LaButti K."/>
            <person name="Haridas S."/>
            <person name="Simmons B.A."/>
            <person name="Magnuson J.K."/>
            <person name="Mortensen U.H."/>
            <person name="Larsen T.O."/>
            <person name="Grigoriev I.V."/>
            <person name="Baker S.E."/>
            <person name="Andersen M.R."/>
        </authorList>
    </citation>
    <scope>NUCLEOTIDE SEQUENCE [LARGE SCALE GENOMIC DNA]</scope>
    <source>
        <strain evidence="2">IBT 16806</strain>
    </source>
</reference>
<gene>
    <name evidence="1" type="ORF">P174DRAFT_361439</name>
</gene>
<keyword evidence="2" id="KW-1185">Reference proteome</keyword>
<dbReference type="STRING" id="1392255.A0A2I1CPM1"/>
<dbReference type="AlphaFoldDB" id="A0A2I1CPM1"/>
<dbReference type="GeneID" id="36529108"/>
<dbReference type="OMA" id="RYNNCKP"/>
<proteinExistence type="predicted"/>
<evidence type="ECO:0000313" key="2">
    <source>
        <dbReference type="Proteomes" id="UP000234474"/>
    </source>
</evidence>
<name>A0A2I1CPM1_ASPN1</name>
<dbReference type="OrthoDB" id="4177740at2759"/>
<dbReference type="RefSeq" id="XP_024688164.1">
    <property type="nucleotide sequence ID" value="XM_024821782.1"/>
</dbReference>
<comment type="caution">
    <text evidence="1">The sequence shown here is derived from an EMBL/GenBank/DDBJ whole genome shotgun (WGS) entry which is preliminary data.</text>
</comment>
<dbReference type="Proteomes" id="UP000234474">
    <property type="component" value="Unassembled WGS sequence"/>
</dbReference>
<protein>
    <submittedName>
        <fullName evidence="1">Uncharacterized protein</fullName>
    </submittedName>
</protein>
<sequence>MASAVDLAQERVSLRDKYMRTARSIVQALEAQSKPAYTHTELTQLRVSLQSFNPEDQTFIDSEACLFEPLTREELEEYTVDKKDLAEADLHHFCKFKETFNEFGPYEVSEDCRMWERACQIREYIDIVQSYYEKKGDKKVWGEDTFSMEYLSHWHNIKAEDSFHDGPQGMLYGLRMGHSKPSDLPRWNAQSICQWRDDFEDPKTTRAHIKLVTCTGAEAKEDELLHGELGPIANAIQCRLDQQEFEQTSLFPVLVISLFGPRHGRLLQAKFDNSRTLNIRSSPIYNFVDNDEKMELFVRDYNCRPRDGEEFEPVFVDVDSPAPHSQRHASSPNLIRKTSMAIRNDVRC</sequence>
<evidence type="ECO:0000313" key="1">
    <source>
        <dbReference type="EMBL" id="PKX99569.1"/>
    </source>
</evidence>
<accession>A0A2I1CPM1</accession>
<dbReference type="VEuPathDB" id="FungiDB:P174DRAFT_361439"/>